<feature type="region of interest" description="Disordered" evidence="2">
    <location>
        <begin position="206"/>
        <end position="268"/>
    </location>
</feature>
<dbReference type="InterPro" id="IPR004827">
    <property type="entry name" value="bZIP"/>
</dbReference>
<dbReference type="Pfam" id="PF00170">
    <property type="entry name" value="bZIP_1"/>
    <property type="match status" value="1"/>
</dbReference>
<dbReference type="SUPFAM" id="SSF57959">
    <property type="entry name" value="Leucine zipper domain"/>
    <property type="match status" value="1"/>
</dbReference>
<evidence type="ECO:0000256" key="2">
    <source>
        <dbReference type="SAM" id="MobiDB-lite"/>
    </source>
</evidence>
<protein>
    <recommendedName>
        <fullName evidence="3">BZIP domain-containing protein</fullName>
    </recommendedName>
</protein>
<keyword evidence="5" id="KW-1185">Reference proteome</keyword>
<dbReference type="PROSITE" id="PS50217">
    <property type="entry name" value="BZIP"/>
    <property type="match status" value="1"/>
</dbReference>
<dbReference type="RefSeq" id="XP_007515019.1">
    <property type="nucleotide sequence ID" value="XM_007514957.1"/>
</dbReference>
<dbReference type="PROSITE" id="PS00036">
    <property type="entry name" value="BZIP_BASIC"/>
    <property type="match status" value="1"/>
</dbReference>
<feature type="compositionally biased region" description="Basic and acidic residues" evidence="2">
    <location>
        <begin position="594"/>
        <end position="605"/>
    </location>
</feature>
<name>K8EBN8_9CHLO</name>
<dbReference type="GO" id="GO:0003700">
    <property type="term" value="F:DNA-binding transcription factor activity"/>
    <property type="evidence" value="ECO:0007669"/>
    <property type="project" value="InterPro"/>
</dbReference>
<dbReference type="Proteomes" id="UP000198341">
    <property type="component" value="Chromosome 2"/>
</dbReference>
<keyword evidence="1" id="KW-0175">Coiled coil</keyword>
<dbReference type="KEGG" id="bpg:Bathy02g05450"/>
<dbReference type="Gene3D" id="1.20.5.170">
    <property type="match status" value="1"/>
</dbReference>
<dbReference type="InterPro" id="IPR044521">
    <property type="entry name" value="AtbZIP8/43"/>
</dbReference>
<organism evidence="4 5">
    <name type="scientific">Bathycoccus prasinos</name>
    <dbReference type="NCBI Taxonomy" id="41875"/>
    <lineage>
        <taxon>Eukaryota</taxon>
        <taxon>Viridiplantae</taxon>
        <taxon>Chlorophyta</taxon>
        <taxon>Mamiellophyceae</taxon>
        <taxon>Mamiellales</taxon>
        <taxon>Bathycoccaceae</taxon>
        <taxon>Bathycoccus</taxon>
    </lineage>
</organism>
<dbReference type="STRING" id="41875.K8EBN8"/>
<sequence length="616" mass="64359">MNDPSSSSHQKHHRGGGGGGTTPATNTTNTTNNNKITPTASHEDLVAQLVRQSPSVMFNSNSNNSIAKTPSQAEFEQFFQAHAQAQAQAMMAQGNKTPSGGGGGMTQSGSGQDFTNLSPTEMMMNTNNTNVGGSAEQPPKGIPKVASLDMLRTMFFQSGMANGGTTGVPGMTPGNMLGLMQNPYGGSNPNLANLGQQFMQNMANTTTGFTPPGVGGAANGGAPTTRTGKPGRPRGSTKNGNASTTAALKSAAKGAVQKQNSKRGSMKTNDGLEALAMATAASDAKNSKKGADATNNKRAAPGATTSGKNETSPKKEDDSSNKKSKTSKDKDTGSEEDNTAELVKKNSHVQLGENEEDDDPEMAEIRRQRRMLSNRESARRSRRRKLDHVAQLEGQIASLQREQALLLERYRQSEEARETVFRENSVLKKELTKKGVDVNAMLVTSMRESASAENLANNSAGNAAAIAAAVAAGANTFMPKQSSGSISNFLMSAGPSNVNLADVGDGMLRVPSMPRVSSVGDLVKRTISSEALANFEQQQAAIAAQMASNAAGLMAGGGVPQNGASKDGASPRGFVPFRPTSSYQNLLDAAKLAESNERAEKEKKKTNGAKKGASKK</sequence>
<evidence type="ECO:0000259" key="3">
    <source>
        <dbReference type="PROSITE" id="PS50217"/>
    </source>
</evidence>
<accession>K8EBN8</accession>
<evidence type="ECO:0000313" key="5">
    <source>
        <dbReference type="Proteomes" id="UP000198341"/>
    </source>
</evidence>
<dbReference type="AlphaFoldDB" id="K8EBN8"/>
<dbReference type="eggNOG" id="ENOG502SE2I">
    <property type="taxonomic scope" value="Eukaryota"/>
</dbReference>
<evidence type="ECO:0000313" key="4">
    <source>
        <dbReference type="EMBL" id="CCO15259.1"/>
    </source>
</evidence>
<feature type="region of interest" description="Disordered" evidence="2">
    <location>
        <begin position="280"/>
        <end position="363"/>
    </location>
</feature>
<dbReference type="GeneID" id="19017658"/>
<dbReference type="SMART" id="SM00338">
    <property type="entry name" value="BRLZ"/>
    <property type="match status" value="1"/>
</dbReference>
<feature type="compositionally biased region" description="Polar residues" evidence="2">
    <location>
        <begin position="293"/>
        <end position="310"/>
    </location>
</feature>
<feature type="coiled-coil region" evidence="1">
    <location>
        <begin position="382"/>
        <end position="416"/>
    </location>
</feature>
<feature type="region of interest" description="Disordered" evidence="2">
    <location>
        <begin position="1"/>
        <end position="39"/>
    </location>
</feature>
<dbReference type="PANTHER" id="PTHR46324:SF3">
    <property type="entry name" value="BASIC LEUCINE ZIPPER 43-RELATED"/>
    <property type="match status" value="1"/>
</dbReference>
<feature type="region of interest" description="Disordered" evidence="2">
    <location>
        <begin position="91"/>
        <end position="112"/>
    </location>
</feature>
<gene>
    <name evidence="4" type="ORF">Bathy02g05450</name>
</gene>
<reference evidence="4 5" key="1">
    <citation type="submission" date="2011-10" db="EMBL/GenBank/DDBJ databases">
        <authorList>
            <person name="Genoscope - CEA"/>
        </authorList>
    </citation>
    <scope>NUCLEOTIDE SEQUENCE [LARGE SCALE GENOMIC DNA]</scope>
    <source>
        <strain evidence="4 5">RCC 1105</strain>
    </source>
</reference>
<feature type="domain" description="BZIP" evidence="3">
    <location>
        <begin position="364"/>
        <end position="409"/>
    </location>
</feature>
<proteinExistence type="predicted"/>
<dbReference type="InterPro" id="IPR046347">
    <property type="entry name" value="bZIP_sf"/>
</dbReference>
<feature type="region of interest" description="Disordered" evidence="2">
    <location>
        <begin position="592"/>
        <end position="616"/>
    </location>
</feature>
<feature type="compositionally biased region" description="Basic residues" evidence="2">
    <location>
        <begin position="606"/>
        <end position="616"/>
    </location>
</feature>
<dbReference type="PANTHER" id="PTHR46324">
    <property type="entry name" value="BASIC LEUCINE ZIPPER 43-RELATED"/>
    <property type="match status" value="1"/>
</dbReference>
<feature type="compositionally biased region" description="Acidic residues" evidence="2">
    <location>
        <begin position="353"/>
        <end position="362"/>
    </location>
</feature>
<evidence type="ECO:0000256" key="1">
    <source>
        <dbReference type="SAM" id="Coils"/>
    </source>
</evidence>
<feature type="compositionally biased region" description="Low complexity" evidence="2">
    <location>
        <begin position="242"/>
        <end position="255"/>
    </location>
</feature>
<dbReference type="EMBL" id="FO082277">
    <property type="protein sequence ID" value="CCO15259.1"/>
    <property type="molecule type" value="Genomic_DNA"/>
</dbReference>
<feature type="compositionally biased region" description="Low complexity" evidence="2">
    <location>
        <begin position="22"/>
        <end position="39"/>
    </location>
</feature>
<feature type="compositionally biased region" description="Basic and acidic residues" evidence="2">
    <location>
        <begin position="311"/>
        <end position="333"/>
    </location>
</feature>